<feature type="transmembrane region" description="Helical" evidence="2">
    <location>
        <begin position="48"/>
        <end position="70"/>
    </location>
</feature>
<evidence type="ECO:0000313" key="3">
    <source>
        <dbReference type="EMBL" id="KAA3681806.1"/>
    </source>
</evidence>
<proteinExistence type="predicted"/>
<evidence type="ECO:0000256" key="1">
    <source>
        <dbReference type="SAM" id="MobiDB-lite"/>
    </source>
</evidence>
<reference evidence="3 4" key="1">
    <citation type="journal article" date="2019" name="Gigascience">
        <title>Whole-genome sequence of the oriental lung fluke Paragonimus westermani.</title>
        <authorList>
            <person name="Oey H."/>
            <person name="Zakrzewski M."/>
            <person name="Narain K."/>
            <person name="Devi K.R."/>
            <person name="Agatsuma T."/>
            <person name="Nawaratna S."/>
            <person name="Gobert G.N."/>
            <person name="Jones M.K."/>
            <person name="Ragan M.A."/>
            <person name="McManus D.P."/>
            <person name="Krause L."/>
        </authorList>
    </citation>
    <scope>NUCLEOTIDE SEQUENCE [LARGE SCALE GENOMIC DNA]</scope>
    <source>
        <strain evidence="3 4">IND2009</strain>
    </source>
</reference>
<feature type="compositionally biased region" description="Polar residues" evidence="1">
    <location>
        <begin position="927"/>
        <end position="942"/>
    </location>
</feature>
<evidence type="ECO:0000313" key="4">
    <source>
        <dbReference type="Proteomes" id="UP000324629"/>
    </source>
</evidence>
<feature type="region of interest" description="Disordered" evidence="1">
    <location>
        <begin position="870"/>
        <end position="952"/>
    </location>
</feature>
<sequence>MSSAPRHPAFYASRRQLWATIPGNKPKWCKKWLYRIRFGSNFDTLSDVWYTIFIASTTIWLVICAVYRYREFKAQAYDPRFGGRWEENMPLNVQIASIIVAVSLLTVMFYAAITHTGHLANDSTVLGRDLLHLHKHLSCCAIIQKIWKSSVSGSVGNVINGSQGQQQNNTASMEDEELDTLLIKRRGVDASARIAHYFHPFSTVLYVLVVYSLLFPICILEAEQLNNEAIHPSYILHSNLDGIFGRSALSTQVTNDEQAEAVTTNERPFPGHTYPITPSPISPEYTFLIVGFALLTVRYAAPFYFTSRPFSILMSAYVALSSMFVLVDIATIAVVYKLAVVGIREPGGRTILSLSPIDQTFSPFHCLILSAMGLPAVLINLLAIYVYGEQQFERAVINYAQLLVNGEMPLSRPFRLGHQCKVNCNGTLTVTDCGGEQCPDVNNLSYGADLKVDDTEGEFVRETMLGLPLTIAITTKLWRPPPLSGRRTSRSAKRATTPIPSQFTSNASEASSTLKRVHGMNFGTGSGDISASVHTLTDLGEGGKAKPHKRSQYGILVTAALSFTWLLITRICLAGPTLKIYWTVGSRVALINVLITVFYLIVWLLMWFGLGVKNAWRFRLLHAVPPFWFKLNANDLNHASTVMNPYGGNVPINGGNLQQLQTTYPAFWPYIPYASWMASEQEGVTASLPVTETGQVHPINITMPNTHMNGIPEAGSGRDSLYGCFNEIAPSMEAVAMAGGETYQSHIAGLRVGPPTVSDDSDGRPGSADRNNNDARYFKPVQVSNNYSNILPALSNYHPSSQHSFSPAPFNTPGDGSSRETSPLEATNDYSTHNSAGGRGKKIAAMQAALLRQSNRINDNNEPTYATLATFTRHNVPPRAPSVNSQLPDGRDPSPPLPQSRSVQCKRNGSRVTFKEMDSANYRHNQDGANGSSDSGVYTNGHGSLIGSEPQPRCSRLKPEAFSHFGGCSTTTPSLDCKINANHINSDLTETILTEEAEISTDLTGFTSLKSRKIVNRPAYSNSDRATLTNSNDQLCSQV</sequence>
<keyword evidence="4" id="KW-1185">Reference proteome</keyword>
<keyword evidence="2" id="KW-0472">Membrane</keyword>
<feature type="transmembrane region" description="Helical" evidence="2">
    <location>
        <begin position="588"/>
        <end position="610"/>
    </location>
</feature>
<feature type="region of interest" description="Disordered" evidence="1">
    <location>
        <begin position="482"/>
        <end position="508"/>
    </location>
</feature>
<feature type="transmembrane region" description="Helical" evidence="2">
    <location>
        <begin position="285"/>
        <end position="305"/>
    </location>
</feature>
<feature type="compositionally biased region" description="Polar residues" evidence="1">
    <location>
        <begin position="819"/>
        <end position="835"/>
    </location>
</feature>
<accession>A0A5J4P1J4</accession>
<keyword evidence="2" id="KW-1133">Transmembrane helix</keyword>
<dbReference type="PANTHER" id="PTHR21579:SF20">
    <property type="entry name" value="PROTEIN TINCAR"/>
    <property type="match status" value="1"/>
</dbReference>
<dbReference type="EMBL" id="QNGE01000124">
    <property type="protein sequence ID" value="KAA3681806.1"/>
    <property type="molecule type" value="Genomic_DNA"/>
</dbReference>
<organism evidence="3 4">
    <name type="scientific">Paragonimus westermani</name>
    <dbReference type="NCBI Taxonomy" id="34504"/>
    <lineage>
        <taxon>Eukaryota</taxon>
        <taxon>Metazoa</taxon>
        <taxon>Spiralia</taxon>
        <taxon>Lophotrochozoa</taxon>
        <taxon>Platyhelminthes</taxon>
        <taxon>Trematoda</taxon>
        <taxon>Digenea</taxon>
        <taxon>Plagiorchiida</taxon>
        <taxon>Troglotremata</taxon>
        <taxon>Troglotrematidae</taxon>
        <taxon>Paragonimus</taxon>
    </lineage>
</organism>
<dbReference type="Proteomes" id="UP000324629">
    <property type="component" value="Unassembled WGS sequence"/>
</dbReference>
<feature type="transmembrane region" description="Helical" evidence="2">
    <location>
        <begin position="91"/>
        <end position="113"/>
    </location>
</feature>
<feature type="transmembrane region" description="Helical" evidence="2">
    <location>
        <begin position="361"/>
        <end position="387"/>
    </location>
</feature>
<dbReference type="AlphaFoldDB" id="A0A5J4P1J4"/>
<feature type="transmembrane region" description="Helical" evidence="2">
    <location>
        <begin position="317"/>
        <end position="341"/>
    </location>
</feature>
<protein>
    <submittedName>
        <fullName evidence="3">Uncharacterized protein</fullName>
    </submittedName>
</protein>
<keyword evidence="2" id="KW-0812">Transmembrane</keyword>
<dbReference type="InterPro" id="IPR053291">
    <property type="entry name" value="Ommatidial_diff-associated"/>
</dbReference>
<comment type="caution">
    <text evidence="3">The sequence shown here is derived from an EMBL/GenBank/DDBJ whole genome shotgun (WGS) entry which is preliminary data.</text>
</comment>
<gene>
    <name evidence="3" type="ORF">DEA37_0004645</name>
</gene>
<feature type="compositionally biased region" description="Polar residues" evidence="1">
    <location>
        <begin position="498"/>
        <end position="508"/>
    </location>
</feature>
<feature type="compositionally biased region" description="Polar residues" evidence="1">
    <location>
        <begin position="899"/>
        <end position="911"/>
    </location>
</feature>
<evidence type="ECO:0000256" key="2">
    <source>
        <dbReference type="SAM" id="Phobius"/>
    </source>
</evidence>
<feature type="region of interest" description="Disordered" evidence="1">
    <location>
        <begin position="750"/>
        <end position="777"/>
    </location>
</feature>
<name>A0A5J4P1J4_9TREM</name>
<feature type="region of interest" description="Disordered" evidence="1">
    <location>
        <begin position="794"/>
        <end position="839"/>
    </location>
</feature>
<feature type="transmembrane region" description="Helical" evidence="2">
    <location>
        <begin position="553"/>
        <end position="576"/>
    </location>
</feature>
<dbReference type="PANTHER" id="PTHR21579">
    <property type="entry name" value="PROTEIN TINCAR"/>
    <property type="match status" value="1"/>
</dbReference>